<sequence>MSFRGPSTNLVKRVGTVTIYRGGSVFQRLPYLDRSIFLTLSLSTRARISVITVRPSYSVIMSNLPSTTETSQTYVHLFIKVEAAGPSGQDLSVKNIMQKSVSINELISSASSIKKSKLLDPVVKFVC</sequence>
<dbReference type="Proteomes" id="UP000887574">
    <property type="component" value="Unplaced"/>
</dbReference>
<accession>A0A915E934</accession>
<organism evidence="1 2">
    <name type="scientific">Ditylenchus dipsaci</name>
    <dbReference type="NCBI Taxonomy" id="166011"/>
    <lineage>
        <taxon>Eukaryota</taxon>
        <taxon>Metazoa</taxon>
        <taxon>Ecdysozoa</taxon>
        <taxon>Nematoda</taxon>
        <taxon>Chromadorea</taxon>
        <taxon>Rhabditida</taxon>
        <taxon>Tylenchina</taxon>
        <taxon>Tylenchomorpha</taxon>
        <taxon>Sphaerularioidea</taxon>
        <taxon>Anguinidae</taxon>
        <taxon>Anguininae</taxon>
        <taxon>Ditylenchus</taxon>
    </lineage>
</organism>
<evidence type="ECO:0000313" key="1">
    <source>
        <dbReference type="Proteomes" id="UP000887574"/>
    </source>
</evidence>
<dbReference type="AlphaFoldDB" id="A0A915E934"/>
<evidence type="ECO:0000313" key="2">
    <source>
        <dbReference type="WBParaSite" id="jg3367"/>
    </source>
</evidence>
<dbReference type="WBParaSite" id="jg3367">
    <property type="protein sequence ID" value="jg3367"/>
    <property type="gene ID" value="jg3367"/>
</dbReference>
<reference evidence="2" key="1">
    <citation type="submission" date="2022-11" db="UniProtKB">
        <authorList>
            <consortium name="WormBaseParasite"/>
        </authorList>
    </citation>
    <scope>IDENTIFICATION</scope>
</reference>
<keyword evidence="1" id="KW-1185">Reference proteome</keyword>
<proteinExistence type="predicted"/>
<protein>
    <submittedName>
        <fullName evidence="2">Uncharacterized protein</fullName>
    </submittedName>
</protein>
<name>A0A915E934_9BILA</name>